<protein>
    <submittedName>
        <fullName evidence="1">TIGR03085 family protein</fullName>
    </submittedName>
</protein>
<gene>
    <name evidence="1" type="ORF">BHE16_00875</name>
    <name evidence="2" type="ORF">HD598_002536</name>
</gene>
<dbReference type="RefSeq" id="WP_071893288.1">
    <property type="nucleotide sequence ID" value="NZ_BAAARH010000008.1"/>
</dbReference>
<reference evidence="2 4" key="2">
    <citation type="submission" date="2020-08" db="EMBL/GenBank/DDBJ databases">
        <title>Sequencing the genomes of 1000 actinobacteria strains.</title>
        <authorList>
            <person name="Klenk H.-P."/>
        </authorList>
    </citation>
    <scope>NUCLEOTIDE SEQUENCE [LARGE SCALE GENOMIC DNA]</scope>
    <source>
        <strain evidence="2 4">DSM 105783</strain>
    </source>
</reference>
<dbReference type="KEGG" id="nae:BHE16_00875"/>
<dbReference type="InterPro" id="IPR017519">
    <property type="entry name" value="CHP03085"/>
</dbReference>
<dbReference type="EMBL" id="CP018135">
    <property type="protein sequence ID" value="APF39813.1"/>
    <property type="molecule type" value="Genomic_DNA"/>
</dbReference>
<reference evidence="1 3" key="1">
    <citation type="submission" date="2016-11" db="EMBL/GenBank/DDBJ databases">
        <title>Genome sequencing of Zhihengliuella aestuarii B18 antagonistic to Plasmodiophora brassicae.</title>
        <authorList>
            <person name="Luo Y."/>
        </authorList>
    </citation>
    <scope>NUCLEOTIDE SEQUENCE [LARGE SCALE GENOMIC DNA]</scope>
    <source>
        <strain evidence="1 3">B18</strain>
    </source>
</reference>
<dbReference type="Proteomes" id="UP000183530">
    <property type="component" value="Chromosome"/>
</dbReference>
<dbReference type="InterPro" id="IPR034660">
    <property type="entry name" value="DinB/YfiT-like"/>
</dbReference>
<dbReference type="EMBL" id="JACHDR010000001">
    <property type="protein sequence ID" value="MBB5513849.1"/>
    <property type="molecule type" value="Genomic_DNA"/>
</dbReference>
<evidence type="ECO:0000313" key="3">
    <source>
        <dbReference type="Proteomes" id="UP000183530"/>
    </source>
</evidence>
<keyword evidence="3" id="KW-1185">Reference proteome</keyword>
<name>A0A1L2ZKC1_9MICC</name>
<evidence type="ECO:0000313" key="1">
    <source>
        <dbReference type="EMBL" id="APF39813.1"/>
    </source>
</evidence>
<evidence type="ECO:0000313" key="2">
    <source>
        <dbReference type="EMBL" id="MBB5513849.1"/>
    </source>
</evidence>
<evidence type="ECO:0000313" key="4">
    <source>
        <dbReference type="Proteomes" id="UP000580797"/>
    </source>
</evidence>
<sequence>MRYVDTSREALADVLVSVGPDADTLCEGWTSRHLAAHLLLRENSALSAGLVVPFLRAPLESKLEELAARARDLPSYLDLVNQFRAGPTRFSPFRIRRVERAANLLEYFVHTEDVRRARSRWAPRHLDEDYVEALWEDLKQRSKLLYAKSPVGVILVRRDGVRFVAKKGKESVAITGHVGELIMHSHGRQEHALVTFEGNPEAIKKLTHLESPLG</sequence>
<dbReference type="OrthoDB" id="3268903at2"/>
<accession>A0A1L2ZKC1</accession>
<dbReference type="AlphaFoldDB" id="A0A1L2ZKC1"/>
<proteinExistence type="predicted"/>
<dbReference type="SUPFAM" id="SSF109854">
    <property type="entry name" value="DinB/YfiT-like putative metalloenzymes"/>
    <property type="match status" value="1"/>
</dbReference>
<dbReference type="NCBIfam" id="TIGR03085">
    <property type="entry name" value="TIGR03085 family metal-binding protein"/>
    <property type="match status" value="1"/>
</dbReference>
<dbReference type="STRING" id="556325.BHE16_00875"/>
<dbReference type="InterPro" id="IPR017517">
    <property type="entry name" value="Maleyloyr_isom"/>
</dbReference>
<dbReference type="Proteomes" id="UP000580797">
    <property type="component" value="Unassembled WGS sequence"/>
</dbReference>
<dbReference type="NCBIfam" id="TIGR03083">
    <property type="entry name" value="maleylpyruvate isomerase family mycothiol-dependent enzyme"/>
    <property type="match status" value="1"/>
</dbReference>
<organism evidence="1 3">
    <name type="scientific">Neomicrococcus aestuarii</name>
    <dbReference type="NCBI Taxonomy" id="556325"/>
    <lineage>
        <taxon>Bacteria</taxon>
        <taxon>Bacillati</taxon>
        <taxon>Actinomycetota</taxon>
        <taxon>Actinomycetes</taxon>
        <taxon>Micrococcales</taxon>
        <taxon>Micrococcaceae</taxon>
        <taxon>Neomicrococcus</taxon>
    </lineage>
</organism>